<organism evidence="2 3">
    <name type="scientific">Saccoglossus kowalevskii</name>
    <name type="common">Acorn worm</name>
    <dbReference type="NCBI Taxonomy" id="10224"/>
    <lineage>
        <taxon>Eukaryota</taxon>
        <taxon>Metazoa</taxon>
        <taxon>Hemichordata</taxon>
        <taxon>Enteropneusta</taxon>
        <taxon>Harrimaniidae</taxon>
        <taxon>Saccoglossus</taxon>
    </lineage>
</organism>
<name>A0ABM0MY91_SACKO</name>
<reference evidence="3" key="1">
    <citation type="submission" date="2025-08" db="UniProtKB">
        <authorList>
            <consortium name="RefSeq"/>
        </authorList>
    </citation>
    <scope>IDENTIFICATION</scope>
    <source>
        <tissue evidence="3">Testes</tissue>
    </source>
</reference>
<gene>
    <name evidence="3" type="primary">LOC100375600</name>
</gene>
<dbReference type="InterPro" id="IPR022709">
    <property type="entry name" value="SCAI"/>
</dbReference>
<sequence length="377" mass="44108">MADHEHFAEEERKVVQEFCYLLEKSKQLFNGLRDLPQYGHKQWQSYFGRTFDVYTKLWKFQQQNRRRLYRHETSYMDSVNVNNCYTRGDKFFVQENGDRTGKRENPHKYLLYKPTFGQLFTFLSAGFKELPPNAALLIYLSADGSSGSERPEDEGAYDYGGVVTNNRREPGEPLQMKRSHLLKEMHCLHPGDLYPFSRKPLFLVVDSTNSVVFKNVPNLFGQPLVCLMSPTQLPKNLQDQNTKGNLFTLFMYSPLTAFCHVCDIGDIPVALWEKCQKHVTMVTQETATLISKSRSLDHTYMQFYGDEFLRLLMLRFVFCYVTLKYHRGFKDDTYYPQSHPEMKGCDILENVNLHKWILELASILDVRALFLEVSELE</sequence>
<evidence type="ECO:0000313" key="3">
    <source>
        <dbReference type="RefSeq" id="XP_006824982.1"/>
    </source>
</evidence>
<dbReference type="RefSeq" id="XP_006824982.1">
    <property type="nucleotide sequence ID" value="XM_006824919.1"/>
</dbReference>
<dbReference type="Proteomes" id="UP000694865">
    <property type="component" value="Unplaced"/>
</dbReference>
<dbReference type="Pfam" id="PF12070">
    <property type="entry name" value="SCAI"/>
    <property type="match status" value="2"/>
</dbReference>
<proteinExistence type="predicted"/>
<evidence type="ECO:0000256" key="1">
    <source>
        <dbReference type="SAM" id="MobiDB-lite"/>
    </source>
</evidence>
<evidence type="ECO:0000313" key="2">
    <source>
        <dbReference type="Proteomes" id="UP000694865"/>
    </source>
</evidence>
<keyword evidence="2" id="KW-1185">Reference proteome</keyword>
<feature type="region of interest" description="Disordered" evidence="1">
    <location>
        <begin position="145"/>
        <end position="172"/>
    </location>
</feature>
<dbReference type="PANTHER" id="PTHR21243">
    <property type="entry name" value="PROTEIN SCAI"/>
    <property type="match status" value="1"/>
</dbReference>
<dbReference type="GeneID" id="100375600"/>
<protein>
    <submittedName>
        <fullName evidence="3">Protein SCAI-like</fullName>
    </submittedName>
</protein>
<accession>A0ABM0MY91</accession>